<dbReference type="Proteomes" id="UP000321386">
    <property type="component" value="Unassembled WGS sequence"/>
</dbReference>
<evidence type="ECO:0000313" key="2">
    <source>
        <dbReference type="EMBL" id="GEK17081.1"/>
    </source>
</evidence>
<keyword evidence="1" id="KW-0175">Coiled coil</keyword>
<sequence>MSTVRKDPRWREAERFAERHARLVLARLDAHVTAAPEEGALDLVGEDLAAFVEHYRSPVSRETVERLHRAAGGRTAVCYSRAGYSKTAVLWADERRVALFGYTDAGHAAPLNAFASELVARAQVESEHHVRVAADVVTRHQSALRHEAERREREAHAAALRAQQAQEAAERARRRRRELDEATLGRTLSLLLAQRIDPTALHSTVQRLALSGVVQAVAAGAGRLSLAERPHAVALVRSMFDEAAGALEVATPPWAQSTPQYRAARVALYRAQDALDAADGLGVAGHVAPEDVARHLHEAERCWRAVVAELVKAQGAPLIDIPHPRPALR</sequence>
<accession>A0A510UUD4</accession>
<organism evidence="2 3">
    <name type="scientific">Cellulomonas persica</name>
    <dbReference type="NCBI Taxonomy" id="76861"/>
    <lineage>
        <taxon>Bacteria</taxon>
        <taxon>Bacillati</taxon>
        <taxon>Actinomycetota</taxon>
        <taxon>Actinomycetes</taxon>
        <taxon>Micrococcales</taxon>
        <taxon>Cellulomonadaceae</taxon>
        <taxon>Cellulomonas</taxon>
    </lineage>
</organism>
<protein>
    <submittedName>
        <fullName evidence="2">Uncharacterized protein</fullName>
    </submittedName>
</protein>
<dbReference type="OrthoDB" id="3764233at2"/>
<feature type="coiled-coil region" evidence="1">
    <location>
        <begin position="148"/>
        <end position="182"/>
    </location>
</feature>
<dbReference type="RefSeq" id="WP_146805357.1">
    <property type="nucleotide sequence ID" value="NZ_BJUA01000003.1"/>
</dbReference>
<keyword evidence="3" id="KW-1185">Reference proteome</keyword>
<dbReference type="EMBL" id="BJUA01000003">
    <property type="protein sequence ID" value="GEK17081.1"/>
    <property type="molecule type" value="Genomic_DNA"/>
</dbReference>
<comment type="caution">
    <text evidence="2">The sequence shown here is derived from an EMBL/GenBank/DDBJ whole genome shotgun (WGS) entry which is preliminary data.</text>
</comment>
<dbReference type="AlphaFoldDB" id="A0A510UUD4"/>
<evidence type="ECO:0000256" key="1">
    <source>
        <dbReference type="SAM" id="Coils"/>
    </source>
</evidence>
<gene>
    <name evidence="2" type="ORF">CPE01_08140</name>
</gene>
<proteinExistence type="predicted"/>
<evidence type="ECO:0000313" key="3">
    <source>
        <dbReference type="Proteomes" id="UP000321386"/>
    </source>
</evidence>
<reference evidence="2 3" key="1">
    <citation type="submission" date="2019-07" db="EMBL/GenBank/DDBJ databases">
        <title>Whole genome shotgun sequence of Cellulomonas persica NBRC 101101.</title>
        <authorList>
            <person name="Hosoyama A."/>
            <person name="Uohara A."/>
            <person name="Ohji S."/>
            <person name="Ichikawa N."/>
        </authorList>
    </citation>
    <scope>NUCLEOTIDE SEQUENCE [LARGE SCALE GENOMIC DNA]</scope>
    <source>
        <strain evidence="2 3">NBRC 101101</strain>
    </source>
</reference>
<name>A0A510UUD4_9CELL</name>